<protein>
    <submittedName>
        <fullName evidence="7">DEAD/DEAH box helicase</fullName>
    </submittedName>
</protein>
<accession>A0A125MGX4</accession>
<dbReference type="AlphaFoldDB" id="A0A125MGX4"/>
<dbReference type="InterPro" id="IPR027417">
    <property type="entry name" value="P-loop_NTPase"/>
</dbReference>
<evidence type="ECO:0000256" key="1">
    <source>
        <dbReference type="ARBA" id="ARBA00022741"/>
    </source>
</evidence>
<dbReference type="PROSITE" id="PS51194">
    <property type="entry name" value="HELICASE_CTER"/>
    <property type="match status" value="1"/>
</dbReference>
<dbReference type="GeneID" id="66305603"/>
<dbReference type="GO" id="GO:0003677">
    <property type="term" value="F:DNA binding"/>
    <property type="evidence" value="ECO:0007669"/>
    <property type="project" value="InterPro"/>
</dbReference>
<keyword evidence="1" id="KW-0547">Nucleotide-binding</keyword>
<name>A0A125MGX4_9BACE</name>
<evidence type="ECO:0000313" key="8">
    <source>
        <dbReference type="Proteomes" id="UP000448877"/>
    </source>
</evidence>
<dbReference type="PROSITE" id="PS51192">
    <property type="entry name" value="HELICASE_ATP_BIND_1"/>
    <property type="match status" value="1"/>
</dbReference>
<comment type="caution">
    <text evidence="7">The sequence shown here is derived from an EMBL/GenBank/DDBJ whole genome shotgun (WGS) entry which is preliminary data.</text>
</comment>
<dbReference type="RefSeq" id="WP_004323941.1">
    <property type="nucleotide sequence ID" value="NZ_CABMLT010000005.1"/>
</dbReference>
<dbReference type="SUPFAM" id="SSF52540">
    <property type="entry name" value="P-loop containing nucleoside triphosphate hydrolases"/>
    <property type="match status" value="2"/>
</dbReference>
<dbReference type="EMBL" id="VVYV01000104">
    <property type="protein sequence ID" value="KAA5411688.1"/>
    <property type="molecule type" value="Genomic_DNA"/>
</dbReference>
<dbReference type="SMART" id="SM00487">
    <property type="entry name" value="DEXDc"/>
    <property type="match status" value="1"/>
</dbReference>
<dbReference type="InterPro" id="IPR001650">
    <property type="entry name" value="Helicase_C-like"/>
</dbReference>
<dbReference type="Pfam" id="PF04851">
    <property type="entry name" value="ResIII"/>
    <property type="match status" value="1"/>
</dbReference>
<dbReference type="InterPro" id="IPR014001">
    <property type="entry name" value="Helicase_ATP-bd"/>
</dbReference>
<dbReference type="GO" id="GO:0004386">
    <property type="term" value="F:helicase activity"/>
    <property type="evidence" value="ECO:0007669"/>
    <property type="project" value="UniProtKB-KW"/>
</dbReference>
<dbReference type="GO" id="GO:0005524">
    <property type="term" value="F:ATP binding"/>
    <property type="evidence" value="ECO:0007669"/>
    <property type="project" value="UniProtKB-KW"/>
</dbReference>
<dbReference type="Pfam" id="PF00271">
    <property type="entry name" value="Helicase_C"/>
    <property type="match status" value="1"/>
</dbReference>
<feature type="domain" description="Helicase C-terminal" evidence="6">
    <location>
        <begin position="558"/>
        <end position="733"/>
    </location>
</feature>
<keyword evidence="2" id="KW-0378">Hydrolase</keyword>
<feature type="domain" description="Helicase ATP-binding" evidence="5">
    <location>
        <begin position="300"/>
        <end position="478"/>
    </location>
</feature>
<sequence>MLKTDVIWPDSRRFMSRTEWEPLGFFSEALCNATTFDIKLGFFSSSAINVLADGFAAFLYNGGRMRLIINDVLSEEDRNAIVVGESEVNTPYFDLNAIDCISYTLSKRDKHFFECLSWLIKNERIEIKIITPKVGNGIAHSKCGMFSDGISKVAFDGSCNFSRMALVENIESINAFCDWDGERDKNRINDIVNDFNRTFSGEDDTVKYLKADQIITHITKTYKHKDIKELLEDEQRILYSRTENSTSDSIRRILERAKAKVTVIVDTLNKGKENIKEERSVPLSPQFPFPEPRPYQKEAFNNWKASQKGLFAMATGTGKTLTSLNCLLQIYNKFKFYQALILVPTITLVEQWEDECKRFNFSHIIKVSSKNQGWRSEIDDIKLKESLAESDESSLSFIIITTYASFSRESTFKQLMSLSKKIQRQMLLIADEAHNIGAPNIMSKLDRVKILRRIGLSATPERQFDDKGNKAVMQFFGCDAQYTFEYSMKEAIDNGFLCRYRYFPHVVRLNEDEMAEYKKISLQLAKFYNIDEGSFSGVDDILMRLLLKRKRIIHKAQNKEEVFRQIVRQRFEERGSLKYTLVYVPEGMQLDSSTQYATTDNPTDDMDVDKLIDKYTQIVQEVSPTTTVKKFISGIQNRDEVLSKFSTGDIEVLTSMKCLDEGVDVPRSELAIFCASTGNPRQFIQRRGRILRKHPDKHIAIIHDLVVAPEFDSTEENYNMERNLLKGELQRVKDFARLSENPAFAYTELEEITNYYNLSIF</sequence>
<dbReference type="CDD" id="cd17926">
    <property type="entry name" value="DEXHc_RE"/>
    <property type="match status" value="1"/>
</dbReference>
<organism evidence="7 8">
    <name type="scientific">Bacteroides cellulosilyticus</name>
    <dbReference type="NCBI Taxonomy" id="246787"/>
    <lineage>
        <taxon>Bacteria</taxon>
        <taxon>Pseudomonadati</taxon>
        <taxon>Bacteroidota</taxon>
        <taxon>Bacteroidia</taxon>
        <taxon>Bacteroidales</taxon>
        <taxon>Bacteroidaceae</taxon>
        <taxon>Bacteroides</taxon>
    </lineage>
</organism>
<gene>
    <name evidence="7" type="ORF">F2Y81_28430</name>
</gene>
<dbReference type="Gene3D" id="3.30.870.10">
    <property type="entry name" value="Endonuclease Chain A"/>
    <property type="match status" value="1"/>
</dbReference>
<evidence type="ECO:0000256" key="4">
    <source>
        <dbReference type="ARBA" id="ARBA00022840"/>
    </source>
</evidence>
<dbReference type="InterPro" id="IPR050615">
    <property type="entry name" value="ATP-dep_DNA_Helicase"/>
</dbReference>
<evidence type="ECO:0000259" key="6">
    <source>
        <dbReference type="PROSITE" id="PS51194"/>
    </source>
</evidence>
<keyword evidence="3 7" id="KW-0347">Helicase</keyword>
<dbReference type="PANTHER" id="PTHR11274:SF0">
    <property type="entry name" value="GENERAL TRANSCRIPTION AND DNA REPAIR FACTOR IIH HELICASE SUBUNIT XPB"/>
    <property type="match status" value="1"/>
</dbReference>
<evidence type="ECO:0000256" key="3">
    <source>
        <dbReference type="ARBA" id="ARBA00022806"/>
    </source>
</evidence>
<dbReference type="PANTHER" id="PTHR11274">
    <property type="entry name" value="RAD25/XP-B DNA REPAIR HELICASE"/>
    <property type="match status" value="1"/>
</dbReference>
<dbReference type="InterPro" id="IPR006935">
    <property type="entry name" value="Helicase/UvrB_N"/>
</dbReference>
<keyword evidence="4" id="KW-0067">ATP-binding</keyword>
<dbReference type="GO" id="GO:0016787">
    <property type="term" value="F:hydrolase activity"/>
    <property type="evidence" value="ECO:0007669"/>
    <property type="project" value="UniProtKB-KW"/>
</dbReference>
<evidence type="ECO:0000256" key="2">
    <source>
        <dbReference type="ARBA" id="ARBA00022801"/>
    </source>
</evidence>
<dbReference type="Proteomes" id="UP000448877">
    <property type="component" value="Unassembled WGS sequence"/>
</dbReference>
<proteinExistence type="predicted"/>
<evidence type="ECO:0000313" key="7">
    <source>
        <dbReference type="EMBL" id="KAA5411688.1"/>
    </source>
</evidence>
<dbReference type="SMART" id="SM00490">
    <property type="entry name" value="HELICc"/>
    <property type="match status" value="1"/>
</dbReference>
<dbReference type="Gene3D" id="3.40.50.300">
    <property type="entry name" value="P-loop containing nucleotide triphosphate hydrolases"/>
    <property type="match status" value="2"/>
</dbReference>
<reference evidence="7 8" key="1">
    <citation type="journal article" date="2019" name="Nat. Med.">
        <title>A library of human gut bacterial isolates paired with longitudinal multiomics data enables mechanistic microbiome research.</title>
        <authorList>
            <person name="Poyet M."/>
            <person name="Groussin M."/>
            <person name="Gibbons S.M."/>
            <person name="Avila-Pacheco J."/>
            <person name="Jiang X."/>
            <person name="Kearney S.M."/>
            <person name="Perrotta A.R."/>
            <person name="Berdy B."/>
            <person name="Zhao S."/>
            <person name="Lieberman T.D."/>
            <person name="Swanson P.K."/>
            <person name="Smith M."/>
            <person name="Roesemann S."/>
            <person name="Alexander J.E."/>
            <person name="Rich S.A."/>
            <person name="Livny J."/>
            <person name="Vlamakis H."/>
            <person name="Clish C."/>
            <person name="Bullock K."/>
            <person name="Deik A."/>
            <person name="Scott J."/>
            <person name="Pierce K.A."/>
            <person name="Xavier R.J."/>
            <person name="Alm E.J."/>
        </authorList>
    </citation>
    <scope>NUCLEOTIDE SEQUENCE [LARGE SCALE GENOMIC DNA]</scope>
    <source>
        <strain evidence="7 8">BIOML-A6</strain>
    </source>
</reference>
<evidence type="ECO:0000259" key="5">
    <source>
        <dbReference type="PROSITE" id="PS51192"/>
    </source>
</evidence>